<reference evidence="1" key="1">
    <citation type="submission" date="2016-05" db="EMBL/GenBank/DDBJ databases">
        <title>WGS assembly of Xenopus laevis.</title>
        <authorList>
            <person name="Session A."/>
            <person name="Uno Y."/>
            <person name="Kwon T."/>
            <person name="Chapman J."/>
            <person name="Toyoda A."/>
            <person name="Takahashi S."/>
            <person name="Fukui A."/>
            <person name="Hikosaka A."/>
            <person name="Putnam N."/>
            <person name="Stites J."/>
            <person name="Van Heeringen S."/>
            <person name="Quigley I."/>
            <person name="Heinz S."/>
            <person name="Hellsten U."/>
            <person name="Lyons J."/>
            <person name="Suzuki A."/>
            <person name="Kondo M."/>
            <person name="Ogino H."/>
            <person name="Ochi H."/>
            <person name="Bogdanovic O."/>
            <person name="Lister R."/>
            <person name="Georgiou G."/>
            <person name="Paranjpe S."/>
            <person name="Van Kruijsbergen I."/>
            <person name="Mozaffari S."/>
            <person name="Shu S."/>
            <person name="Schmutz J."/>
            <person name="Jenkins J."/>
            <person name="Grimwood J."/>
            <person name="Carlson J."/>
            <person name="Mitros T."/>
            <person name="Simakov O."/>
            <person name="Heald R."/>
            <person name="Miller K."/>
            <person name="Haudenschild C."/>
            <person name="Kuroki Y."/>
            <person name="Tanaka T."/>
            <person name="Michiue T."/>
            <person name="Watanabe M."/>
            <person name="Kinoshita T."/>
            <person name="Ohta Y."/>
            <person name="Mawaribuchi S."/>
            <person name="Suzuki Y."/>
            <person name="Haramoto Y."/>
            <person name="Yamamoto T."/>
            <person name="Takagi C."/>
            <person name="Kitzman J."/>
            <person name="Shendure J."/>
            <person name="Nakayama T."/>
            <person name="Izutsu Y."/>
            <person name="Robert J."/>
            <person name="Dichmann D."/>
            <person name="Flajnik M."/>
            <person name="Houston D."/>
            <person name="Marcotte E."/>
            <person name="Wallingford J."/>
            <person name="Ito Y."/>
            <person name="Asashima M."/>
            <person name="Ueno N."/>
            <person name="Matsuda Y."/>
            <person name="Jan Veenstra G."/>
            <person name="Fujiyama A."/>
            <person name="Harland R."/>
            <person name="Taira M."/>
            <person name="Rokhsar D.S."/>
        </authorList>
    </citation>
    <scope>NUCLEOTIDE SEQUENCE</scope>
    <source>
        <strain evidence="1">J</strain>
        <tissue evidence="1">Blood</tissue>
    </source>
</reference>
<dbReference type="AlphaFoldDB" id="A0A974BNL0"/>
<accession>A0A974BNL0</accession>
<name>A0A974BNL0_XENLA</name>
<gene>
    <name evidence="1" type="ORF">XELAEV_18002909mg</name>
</gene>
<dbReference type="Proteomes" id="UP000694892">
    <property type="component" value="Unassembled WGS sequence"/>
</dbReference>
<protein>
    <submittedName>
        <fullName evidence="1">Uncharacterized protein</fullName>
    </submittedName>
</protein>
<organism evidence="1">
    <name type="scientific">Xenopus laevis</name>
    <name type="common">African clawed frog</name>
    <dbReference type="NCBI Taxonomy" id="8355"/>
    <lineage>
        <taxon>Eukaryota</taxon>
        <taxon>Metazoa</taxon>
        <taxon>Chordata</taxon>
        <taxon>Craniata</taxon>
        <taxon>Vertebrata</taxon>
        <taxon>Euteleostomi</taxon>
        <taxon>Amphibia</taxon>
        <taxon>Batrachia</taxon>
        <taxon>Anura</taxon>
        <taxon>Pipoidea</taxon>
        <taxon>Pipidae</taxon>
        <taxon>Xenopodinae</taxon>
        <taxon>Xenopus</taxon>
        <taxon>Xenopus</taxon>
    </lineage>
</organism>
<evidence type="ECO:0000313" key="1">
    <source>
        <dbReference type="EMBL" id="OCT55334.1"/>
    </source>
</evidence>
<proteinExistence type="predicted"/>
<dbReference type="EMBL" id="KV499702">
    <property type="protein sequence ID" value="OCT55334.1"/>
    <property type="molecule type" value="Genomic_DNA"/>
</dbReference>
<sequence>MYVILLVTLERSTSKHFPGNIAGFDIISHVWYTNKVLVEERRPQLYAKPKEFWEEKPRILYYGCYSKANKY</sequence>